<comment type="subcellular location">
    <subcellularLocation>
        <location evidence="1">Cell membrane</location>
        <topology evidence="1">Peripheral membrane protein</topology>
        <orientation evidence="1">Cytoplasmic side</orientation>
    </subcellularLocation>
</comment>
<evidence type="ECO:0000256" key="3">
    <source>
        <dbReference type="ARBA" id="ARBA00020392"/>
    </source>
</evidence>
<evidence type="ECO:0000256" key="4">
    <source>
        <dbReference type="ARBA" id="ARBA00022448"/>
    </source>
</evidence>
<dbReference type="GO" id="GO:0015031">
    <property type="term" value="P:protein transport"/>
    <property type="evidence" value="ECO:0007669"/>
    <property type="project" value="UniProtKB-KW"/>
</dbReference>
<keyword evidence="4" id="KW-0813">Transport</keyword>
<dbReference type="GO" id="GO:0071973">
    <property type="term" value="P:bacterial-type flagellum-dependent cell motility"/>
    <property type="evidence" value="ECO:0007669"/>
    <property type="project" value="InterPro"/>
</dbReference>
<evidence type="ECO:0000313" key="13">
    <source>
        <dbReference type="EMBL" id="KKA08324.1"/>
    </source>
</evidence>
<dbReference type="GO" id="GO:0009288">
    <property type="term" value="C:bacterial-type flagellum"/>
    <property type="evidence" value="ECO:0007669"/>
    <property type="project" value="InterPro"/>
</dbReference>
<evidence type="ECO:0000256" key="2">
    <source>
        <dbReference type="ARBA" id="ARBA00010004"/>
    </source>
</evidence>
<evidence type="ECO:0000256" key="7">
    <source>
        <dbReference type="ARBA" id="ARBA00022795"/>
    </source>
</evidence>
<accession>A0A0F4XQY7</accession>
<keyword evidence="13" id="KW-0282">Flagellum</keyword>
<dbReference type="Proteomes" id="UP000033662">
    <property type="component" value="Unassembled WGS sequence"/>
</dbReference>
<feature type="coiled-coil region" evidence="11">
    <location>
        <begin position="73"/>
        <end position="100"/>
    </location>
</feature>
<keyword evidence="13" id="KW-0969">Cilium</keyword>
<keyword evidence="8" id="KW-0653">Protein transport</keyword>
<keyword evidence="6" id="KW-0145">Chemotaxis</keyword>
<evidence type="ECO:0000256" key="10">
    <source>
        <dbReference type="ARBA" id="ARBA00023225"/>
    </source>
</evidence>
<evidence type="ECO:0000256" key="11">
    <source>
        <dbReference type="SAM" id="Coils"/>
    </source>
</evidence>
<keyword evidence="7" id="KW-1005">Bacterial flagellum biogenesis</keyword>
<dbReference type="PRINTS" id="PR01004">
    <property type="entry name" value="FLGFLIJ"/>
</dbReference>
<evidence type="ECO:0000256" key="12">
    <source>
        <dbReference type="SAM" id="MobiDB-lite"/>
    </source>
</evidence>
<evidence type="ECO:0000256" key="5">
    <source>
        <dbReference type="ARBA" id="ARBA00022475"/>
    </source>
</evidence>
<evidence type="ECO:0000256" key="1">
    <source>
        <dbReference type="ARBA" id="ARBA00004413"/>
    </source>
</evidence>
<dbReference type="GO" id="GO:0005886">
    <property type="term" value="C:plasma membrane"/>
    <property type="evidence" value="ECO:0007669"/>
    <property type="project" value="UniProtKB-SubCell"/>
</dbReference>
<dbReference type="PATRIC" id="fig|132476.4.peg.5764"/>
<evidence type="ECO:0000313" key="14">
    <source>
        <dbReference type="Proteomes" id="UP000033662"/>
    </source>
</evidence>
<proteinExistence type="inferred from homology"/>
<dbReference type="PANTHER" id="PTHR38786:SF1">
    <property type="entry name" value="FLAGELLAR FLIJ PROTEIN"/>
    <property type="match status" value="1"/>
</dbReference>
<dbReference type="NCBIfam" id="TIGR02473">
    <property type="entry name" value="flagell_FliJ"/>
    <property type="match status" value="1"/>
</dbReference>
<evidence type="ECO:0000256" key="9">
    <source>
        <dbReference type="ARBA" id="ARBA00023136"/>
    </source>
</evidence>
<comment type="caution">
    <text evidence="13">The sequence shown here is derived from an EMBL/GenBank/DDBJ whole genome shotgun (WGS) entry which is preliminary data.</text>
</comment>
<dbReference type="OrthoDB" id="6465096at2"/>
<dbReference type="GO" id="GO:0044781">
    <property type="term" value="P:bacterial-type flagellum organization"/>
    <property type="evidence" value="ECO:0007669"/>
    <property type="project" value="UniProtKB-KW"/>
</dbReference>
<dbReference type="Pfam" id="PF02050">
    <property type="entry name" value="FliJ"/>
    <property type="match status" value="1"/>
</dbReference>
<organism evidence="13 14">
    <name type="scientific">Pseudomonas kilonensis</name>
    <dbReference type="NCBI Taxonomy" id="132476"/>
    <lineage>
        <taxon>Bacteria</taxon>
        <taxon>Pseudomonadati</taxon>
        <taxon>Pseudomonadota</taxon>
        <taxon>Gammaproteobacteria</taxon>
        <taxon>Pseudomonadales</taxon>
        <taxon>Pseudomonadaceae</taxon>
        <taxon>Pseudomonas</taxon>
    </lineage>
</organism>
<evidence type="ECO:0000256" key="8">
    <source>
        <dbReference type="ARBA" id="ARBA00022927"/>
    </source>
</evidence>
<dbReference type="PIRSF" id="PIRSF019404">
    <property type="entry name" value="FliJ"/>
    <property type="match status" value="1"/>
</dbReference>
<keyword evidence="9" id="KW-0472">Membrane</keyword>
<dbReference type="InterPro" id="IPR018006">
    <property type="entry name" value="Flag_FliJ_proteobac"/>
</dbReference>
<gene>
    <name evidence="13" type="ORF">VP02_08680</name>
</gene>
<dbReference type="AlphaFoldDB" id="A0A0F4XQY7"/>
<dbReference type="InterPro" id="IPR053716">
    <property type="entry name" value="Flag_assembly_chemotaxis_eff"/>
</dbReference>
<name>A0A0F4XQY7_9PSED</name>
<dbReference type="EMBL" id="JZXC01000006">
    <property type="protein sequence ID" value="KKA08324.1"/>
    <property type="molecule type" value="Genomic_DNA"/>
</dbReference>
<dbReference type="GO" id="GO:0006935">
    <property type="term" value="P:chemotaxis"/>
    <property type="evidence" value="ECO:0007669"/>
    <property type="project" value="UniProtKB-KW"/>
</dbReference>
<dbReference type="InterPro" id="IPR052570">
    <property type="entry name" value="FliJ"/>
</dbReference>
<evidence type="ECO:0000256" key="6">
    <source>
        <dbReference type="ARBA" id="ARBA00022500"/>
    </source>
</evidence>
<reference evidence="13 14" key="1">
    <citation type="submission" date="2015-03" db="EMBL/GenBank/DDBJ databases">
        <title>Pseudomonas fluorescens 1855-344 Genome sequencing and assembly.</title>
        <authorList>
            <person name="Eng W.W.H."/>
            <person name="Gan H.M."/>
            <person name="Savka M.A."/>
        </authorList>
    </citation>
    <scope>NUCLEOTIDE SEQUENCE [LARGE SCALE GENOMIC DNA]</scope>
    <source>
        <strain evidence="13 14">1855-344</strain>
    </source>
</reference>
<keyword evidence="5" id="KW-1003">Cell membrane</keyword>
<dbReference type="InterPro" id="IPR012823">
    <property type="entry name" value="Flagell_FliJ"/>
</dbReference>
<keyword evidence="11" id="KW-0175">Coiled coil</keyword>
<feature type="region of interest" description="Disordered" evidence="12">
    <location>
        <begin position="122"/>
        <end position="156"/>
    </location>
</feature>
<keyword evidence="10" id="KW-1006">Bacterial flagellum protein export</keyword>
<dbReference type="PANTHER" id="PTHR38786">
    <property type="entry name" value="FLAGELLAR FLIJ PROTEIN"/>
    <property type="match status" value="1"/>
</dbReference>
<keyword evidence="13" id="KW-0966">Cell projection</keyword>
<sequence length="156" mass="18067">MANQSLDLLIELTSKARDVAARALAQSRNAEQQVINQLRTLDEYQQEYRQNLQRELLKEGMSPSALTNYRGFLHSLEDAVERAQKSLERHRKQVAQHQVTWLAQWQKVSAIEALLSRRAQQERLSAGRAEQRQTDEMASQLRRRRDSFSTSIDSGF</sequence>
<dbReference type="GO" id="GO:0003774">
    <property type="term" value="F:cytoskeletal motor activity"/>
    <property type="evidence" value="ECO:0007669"/>
    <property type="project" value="InterPro"/>
</dbReference>
<comment type="similarity">
    <text evidence="2">Belongs to the FliJ family.</text>
</comment>
<protein>
    <recommendedName>
        <fullName evidence="3">Flagellar FliJ protein</fullName>
    </recommendedName>
</protein>
<dbReference type="Gene3D" id="1.10.287.1700">
    <property type="match status" value="1"/>
</dbReference>